<evidence type="ECO:0000256" key="4">
    <source>
        <dbReference type="ARBA" id="ARBA00048819"/>
    </source>
</evidence>
<dbReference type="InterPro" id="IPR050141">
    <property type="entry name" value="GCL_type2/YbdK_subfam"/>
</dbReference>
<sequence length="371" mass="40265">MTPRTVGVEEELLLVDPATRAASPRSQQVLKQLREHGSAPRVSSDELDQELFRHQLETRTDPATDLTDTLAQLRAARRTAGEAAAEVGLAVVATGVSPTRLAEPEVTRNDRYQDMVQTFGEIARSGGTCGMHVHVAIGSDEEGVAVLDRIAPWLPLLLAISANSPIANGRDTTYASWRARLWATWPSAGPTEAFGSVEGYREVCESLIASGAARDPGMLYFDARLAVEHPTVEVRVSDVCTDPEDGVLIAALARALVEHSARRWADGAALDPWRSELLRAAHWRAARYGLAGTLMHPLDRHLVKAADVLRDTVALLADVLVDHGDADLVADGIERVLQGQGSSRQRTAFERTGTVDGVVDDLVRRTQLTWQ</sequence>
<organism evidence="6 7">
    <name type="scientific">Nocardioides szechwanensis</name>
    <dbReference type="NCBI Taxonomy" id="1005944"/>
    <lineage>
        <taxon>Bacteria</taxon>
        <taxon>Bacillati</taxon>
        <taxon>Actinomycetota</taxon>
        <taxon>Actinomycetes</taxon>
        <taxon>Propionibacteriales</taxon>
        <taxon>Nocardioidaceae</taxon>
        <taxon>Nocardioides</taxon>
    </lineage>
</organism>
<evidence type="ECO:0000313" key="7">
    <source>
        <dbReference type="Proteomes" id="UP000199004"/>
    </source>
</evidence>
<dbReference type="GO" id="GO:0042398">
    <property type="term" value="P:modified amino acid biosynthetic process"/>
    <property type="evidence" value="ECO:0007669"/>
    <property type="project" value="InterPro"/>
</dbReference>
<proteinExistence type="inferred from homology"/>
<gene>
    <name evidence="6" type="ORF">SAMN05192576_1361</name>
</gene>
<keyword evidence="1 5" id="KW-0436">Ligase</keyword>
<dbReference type="OrthoDB" id="9803842at2"/>
<evidence type="ECO:0000256" key="5">
    <source>
        <dbReference type="HAMAP-Rule" id="MF_01609"/>
    </source>
</evidence>
<dbReference type="RefSeq" id="WP_091022941.1">
    <property type="nucleotide sequence ID" value="NZ_BKAE01000001.1"/>
</dbReference>
<dbReference type="HAMAP" id="MF_01609">
    <property type="entry name" value="Glu_cys_ligase_2"/>
    <property type="match status" value="1"/>
</dbReference>
<dbReference type="GO" id="GO:0004357">
    <property type="term" value="F:glutamate-cysteine ligase activity"/>
    <property type="evidence" value="ECO:0007669"/>
    <property type="project" value="UniProtKB-EC"/>
</dbReference>
<dbReference type="Proteomes" id="UP000199004">
    <property type="component" value="Unassembled WGS sequence"/>
</dbReference>
<dbReference type="Gene3D" id="3.30.590.20">
    <property type="match status" value="1"/>
</dbReference>
<comment type="catalytic activity">
    <reaction evidence="4 5">
        <text>L-cysteine + L-glutamate + ATP = gamma-L-glutamyl-L-cysteine + ADP + phosphate + H(+)</text>
        <dbReference type="Rhea" id="RHEA:13285"/>
        <dbReference type="ChEBI" id="CHEBI:15378"/>
        <dbReference type="ChEBI" id="CHEBI:29985"/>
        <dbReference type="ChEBI" id="CHEBI:30616"/>
        <dbReference type="ChEBI" id="CHEBI:35235"/>
        <dbReference type="ChEBI" id="CHEBI:43474"/>
        <dbReference type="ChEBI" id="CHEBI:58173"/>
        <dbReference type="ChEBI" id="CHEBI:456216"/>
        <dbReference type="EC" id="6.3.2.2"/>
    </reaction>
</comment>
<dbReference type="NCBIfam" id="NF010041">
    <property type="entry name" value="PRK13517.1-1"/>
    <property type="match status" value="1"/>
</dbReference>
<reference evidence="6 7" key="1">
    <citation type="submission" date="2016-10" db="EMBL/GenBank/DDBJ databases">
        <authorList>
            <person name="de Groot N.N."/>
        </authorList>
    </citation>
    <scope>NUCLEOTIDE SEQUENCE [LARGE SCALE GENOMIC DNA]</scope>
    <source>
        <strain evidence="6 7">CGMCC 1.11147</strain>
    </source>
</reference>
<evidence type="ECO:0000256" key="3">
    <source>
        <dbReference type="ARBA" id="ARBA00022840"/>
    </source>
</evidence>
<keyword evidence="2 5" id="KW-0547">Nucleotide-binding</keyword>
<dbReference type="SUPFAM" id="SSF55931">
    <property type="entry name" value="Glutamine synthetase/guanido kinase"/>
    <property type="match status" value="1"/>
</dbReference>
<dbReference type="InterPro" id="IPR014746">
    <property type="entry name" value="Gln_synth/guanido_kin_cat_dom"/>
</dbReference>
<dbReference type="EMBL" id="FNIC01000001">
    <property type="protein sequence ID" value="SDM95725.1"/>
    <property type="molecule type" value="Genomic_DNA"/>
</dbReference>
<keyword evidence="7" id="KW-1185">Reference proteome</keyword>
<evidence type="ECO:0000313" key="6">
    <source>
        <dbReference type="EMBL" id="SDM95725.1"/>
    </source>
</evidence>
<dbReference type="NCBIfam" id="TIGR02050">
    <property type="entry name" value="gshA_cyan_rel"/>
    <property type="match status" value="1"/>
</dbReference>
<accession>A0A1G9XHK0</accession>
<evidence type="ECO:0000256" key="2">
    <source>
        <dbReference type="ARBA" id="ARBA00022741"/>
    </source>
</evidence>
<protein>
    <recommendedName>
        <fullName evidence="5">Putative glutamate--cysteine ligase 2</fullName>
        <ecNumber evidence="5">6.3.2.2</ecNumber>
    </recommendedName>
    <alternativeName>
        <fullName evidence="5">Gamma-glutamylcysteine synthetase 2</fullName>
        <shortName evidence="5">GCS 2</shortName>
        <shortName evidence="5">Gamma-GCS 2</shortName>
    </alternativeName>
</protein>
<dbReference type="GO" id="GO:0005524">
    <property type="term" value="F:ATP binding"/>
    <property type="evidence" value="ECO:0007669"/>
    <property type="project" value="UniProtKB-KW"/>
</dbReference>
<keyword evidence="3 5" id="KW-0067">ATP-binding</keyword>
<name>A0A1G9XHK0_9ACTN</name>
<comment type="similarity">
    <text evidence="5">Belongs to the glutamate--cysteine ligase type 2 family. YbdK subfamily.</text>
</comment>
<comment type="function">
    <text evidence="5">ATP-dependent carboxylate-amine ligase which exhibits weak glutamate--cysteine ligase activity.</text>
</comment>
<dbReference type="Pfam" id="PF04107">
    <property type="entry name" value="GCS2"/>
    <property type="match status" value="1"/>
</dbReference>
<dbReference type="InterPro" id="IPR006336">
    <property type="entry name" value="GCS2"/>
</dbReference>
<evidence type="ECO:0000256" key="1">
    <source>
        <dbReference type="ARBA" id="ARBA00022598"/>
    </source>
</evidence>
<dbReference type="PANTHER" id="PTHR36510">
    <property type="entry name" value="GLUTAMATE--CYSTEINE LIGASE 2-RELATED"/>
    <property type="match status" value="1"/>
</dbReference>
<dbReference type="STRING" id="1005944.SAMN05192576_1361"/>
<dbReference type="InterPro" id="IPR011793">
    <property type="entry name" value="YbdK"/>
</dbReference>
<dbReference type="PANTHER" id="PTHR36510:SF1">
    <property type="entry name" value="GLUTAMATE--CYSTEINE LIGASE 2-RELATED"/>
    <property type="match status" value="1"/>
</dbReference>
<dbReference type="EC" id="6.3.2.2" evidence="5"/>
<dbReference type="AlphaFoldDB" id="A0A1G9XHK0"/>